<dbReference type="EMBL" id="BGPR01000074">
    <property type="protein sequence ID" value="GBL90780.1"/>
    <property type="molecule type" value="Genomic_DNA"/>
</dbReference>
<sequence length="80" mass="9598">MGFYYLYIKIVRVSTFMTTPHSADGRGEENTVPRTVDKRSYRKDEDDPLHLSEQWSKSMRMCEYEKRNRDTLENVFDRIG</sequence>
<organism evidence="2 3">
    <name type="scientific">Araneus ventricosus</name>
    <name type="common">Orbweaver spider</name>
    <name type="synonym">Epeira ventricosa</name>
    <dbReference type="NCBI Taxonomy" id="182803"/>
    <lineage>
        <taxon>Eukaryota</taxon>
        <taxon>Metazoa</taxon>
        <taxon>Ecdysozoa</taxon>
        <taxon>Arthropoda</taxon>
        <taxon>Chelicerata</taxon>
        <taxon>Arachnida</taxon>
        <taxon>Araneae</taxon>
        <taxon>Araneomorphae</taxon>
        <taxon>Entelegynae</taxon>
        <taxon>Araneoidea</taxon>
        <taxon>Araneidae</taxon>
        <taxon>Araneus</taxon>
    </lineage>
</organism>
<evidence type="ECO:0000313" key="3">
    <source>
        <dbReference type="Proteomes" id="UP000499080"/>
    </source>
</evidence>
<feature type="region of interest" description="Disordered" evidence="1">
    <location>
        <begin position="19"/>
        <end position="45"/>
    </location>
</feature>
<accession>A0A4Y2BEX2</accession>
<evidence type="ECO:0000313" key="2">
    <source>
        <dbReference type="EMBL" id="GBL90780.1"/>
    </source>
</evidence>
<dbReference type="AlphaFoldDB" id="A0A4Y2BEX2"/>
<protein>
    <submittedName>
        <fullName evidence="2">Uncharacterized protein</fullName>
    </submittedName>
</protein>
<gene>
    <name evidence="2" type="ORF">AVEN_215521_1</name>
</gene>
<dbReference type="Proteomes" id="UP000499080">
    <property type="component" value="Unassembled WGS sequence"/>
</dbReference>
<reference evidence="2 3" key="1">
    <citation type="journal article" date="2019" name="Sci. Rep.">
        <title>Orb-weaving spider Araneus ventricosus genome elucidates the spidroin gene catalogue.</title>
        <authorList>
            <person name="Kono N."/>
            <person name="Nakamura H."/>
            <person name="Ohtoshi R."/>
            <person name="Moran D.A.P."/>
            <person name="Shinohara A."/>
            <person name="Yoshida Y."/>
            <person name="Fujiwara M."/>
            <person name="Mori M."/>
            <person name="Tomita M."/>
            <person name="Arakawa K."/>
        </authorList>
    </citation>
    <scope>NUCLEOTIDE SEQUENCE [LARGE SCALE GENOMIC DNA]</scope>
</reference>
<proteinExistence type="predicted"/>
<evidence type="ECO:0000256" key="1">
    <source>
        <dbReference type="SAM" id="MobiDB-lite"/>
    </source>
</evidence>
<feature type="compositionally biased region" description="Basic and acidic residues" evidence="1">
    <location>
        <begin position="23"/>
        <end position="45"/>
    </location>
</feature>
<comment type="caution">
    <text evidence="2">The sequence shown here is derived from an EMBL/GenBank/DDBJ whole genome shotgun (WGS) entry which is preliminary data.</text>
</comment>
<keyword evidence="3" id="KW-1185">Reference proteome</keyword>
<name>A0A4Y2BEX2_ARAVE</name>